<gene>
    <name evidence="2" type="ORF">C8F04DRAFT_963824</name>
</gene>
<evidence type="ECO:0000256" key="1">
    <source>
        <dbReference type="SAM" id="MobiDB-lite"/>
    </source>
</evidence>
<name>A0AAD6SJ57_9AGAR</name>
<feature type="compositionally biased region" description="Low complexity" evidence="1">
    <location>
        <begin position="1"/>
        <end position="21"/>
    </location>
</feature>
<keyword evidence="3" id="KW-1185">Reference proteome</keyword>
<comment type="caution">
    <text evidence="2">The sequence shown here is derived from an EMBL/GenBank/DDBJ whole genome shotgun (WGS) entry which is preliminary data.</text>
</comment>
<sequence length="407" mass="44714">HMPLPSYSASAPSPGYSTAPGLGEHVLQHTPLANRHSRPTETSTFIRHEQSMTVVLNGQKENTLRPSFGREAALTGTLLLESHETAMIVTLKFEGVLESLSPSHGYSSTKVVDQVCSLYARKNAGPQMHCPAVVPFSCRFPRTFKSNGVHHPIPPSCDIKLPGGFVTCTYSLTFTVNTHVHPETRQYLTGRPSLSLELEFRPRTRPSRPRIPEPSLFSTIKTCPEEWLQLPVALTPAHDSRAPDIHCDLFVPSVGVFGVSEVVPFHLQLSGPTRSLRNLLANLGPRSPSPIIRVYLLRQIAVEIKGQGPTKINTILADGLLRPLPPAVFGLHASMHTSTLEDALNWEGEIQLPDIATPTFEVGTLRVMYLIAVELSPPETSSIKRAHYGYPIKLTTDTWIGSAEQED</sequence>
<dbReference type="EMBL" id="JARJCM010000111">
    <property type="protein sequence ID" value="KAJ7028498.1"/>
    <property type="molecule type" value="Genomic_DNA"/>
</dbReference>
<dbReference type="Proteomes" id="UP001218188">
    <property type="component" value="Unassembled WGS sequence"/>
</dbReference>
<evidence type="ECO:0000313" key="3">
    <source>
        <dbReference type="Proteomes" id="UP001218188"/>
    </source>
</evidence>
<feature type="non-terminal residue" evidence="2">
    <location>
        <position position="407"/>
    </location>
</feature>
<evidence type="ECO:0000313" key="2">
    <source>
        <dbReference type="EMBL" id="KAJ7028498.1"/>
    </source>
</evidence>
<feature type="region of interest" description="Disordered" evidence="1">
    <location>
        <begin position="1"/>
        <end position="22"/>
    </location>
</feature>
<reference evidence="2" key="1">
    <citation type="submission" date="2023-03" db="EMBL/GenBank/DDBJ databases">
        <title>Massive genome expansion in bonnet fungi (Mycena s.s.) driven by repeated elements and novel gene families across ecological guilds.</title>
        <authorList>
            <consortium name="Lawrence Berkeley National Laboratory"/>
            <person name="Harder C.B."/>
            <person name="Miyauchi S."/>
            <person name="Viragh M."/>
            <person name="Kuo A."/>
            <person name="Thoen E."/>
            <person name="Andreopoulos B."/>
            <person name="Lu D."/>
            <person name="Skrede I."/>
            <person name="Drula E."/>
            <person name="Henrissat B."/>
            <person name="Morin E."/>
            <person name="Kohler A."/>
            <person name="Barry K."/>
            <person name="LaButti K."/>
            <person name="Morin E."/>
            <person name="Salamov A."/>
            <person name="Lipzen A."/>
            <person name="Mereny Z."/>
            <person name="Hegedus B."/>
            <person name="Baldrian P."/>
            <person name="Stursova M."/>
            <person name="Weitz H."/>
            <person name="Taylor A."/>
            <person name="Grigoriev I.V."/>
            <person name="Nagy L.G."/>
            <person name="Martin F."/>
            <person name="Kauserud H."/>
        </authorList>
    </citation>
    <scope>NUCLEOTIDE SEQUENCE</scope>
    <source>
        <strain evidence="2">CBHHK200</strain>
    </source>
</reference>
<dbReference type="AlphaFoldDB" id="A0AAD6SJ57"/>
<proteinExistence type="predicted"/>
<organism evidence="2 3">
    <name type="scientific">Mycena alexandri</name>
    <dbReference type="NCBI Taxonomy" id="1745969"/>
    <lineage>
        <taxon>Eukaryota</taxon>
        <taxon>Fungi</taxon>
        <taxon>Dikarya</taxon>
        <taxon>Basidiomycota</taxon>
        <taxon>Agaricomycotina</taxon>
        <taxon>Agaricomycetes</taxon>
        <taxon>Agaricomycetidae</taxon>
        <taxon>Agaricales</taxon>
        <taxon>Marasmiineae</taxon>
        <taxon>Mycenaceae</taxon>
        <taxon>Mycena</taxon>
    </lineage>
</organism>
<accession>A0AAD6SJ57</accession>
<protein>
    <submittedName>
        <fullName evidence="2">Uncharacterized protein</fullName>
    </submittedName>
</protein>